<accession>A0ABS8PC35</accession>
<feature type="transmembrane region" description="Helical" evidence="2">
    <location>
        <begin position="128"/>
        <end position="147"/>
    </location>
</feature>
<feature type="domain" description="DUF7144" evidence="3">
    <location>
        <begin position="34"/>
        <end position="145"/>
    </location>
</feature>
<evidence type="ECO:0000313" key="5">
    <source>
        <dbReference type="Proteomes" id="UP001199469"/>
    </source>
</evidence>
<keyword evidence="5" id="KW-1185">Reference proteome</keyword>
<feature type="transmembrane region" description="Helical" evidence="2">
    <location>
        <begin position="34"/>
        <end position="57"/>
    </location>
</feature>
<keyword evidence="2" id="KW-1133">Transmembrane helix</keyword>
<feature type="compositionally biased region" description="Basic and acidic residues" evidence="1">
    <location>
        <begin position="1"/>
        <end position="14"/>
    </location>
</feature>
<evidence type="ECO:0000256" key="2">
    <source>
        <dbReference type="SAM" id="Phobius"/>
    </source>
</evidence>
<organism evidence="4 5">
    <name type="scientific">Actinomycetospora endophytica</name>
    <dbReference type="NCBI Taxonomy" id="2291215"/>
    <lineage>
        <taxon>Bacteria</taxon>
        <taxon>Bacillati</taxon>
        <taxon>Actinomycetota</taxon>
        <taxon>Actinomycetes</taxon>
        <taxon>Pseudonocardiales</taxon>
        <taxon>Pseudonocardiaceae</taxon>
        <taxon>Actinomycetospora</taxon>
    </lineage>
</organism>
<feature type="transmembrane region" description="Helical" evidence="2">
    <location>
        <begin position="103"/>
        <end position="122"/>
    </location>
</feature>
<dbReference type="EMBL" id="JAJNDB010000004">
    <property type="protein sequence ID" value="MCD2195827.1"/>
    <property type="molecule type" value="Genomic_DNA"/>
</dbReference>
<dbReference type="Pfam" id="PF23636">
    <property type="entry name" value="DUF7144"/>
    <property type="match status" value="1"/>
</dbReference>
<dbReference type="RefSeq" id="WP_230737326.1">
    <property type="nucleotide sequence ID" value="NZ_JAJNDB010000004.1"/>
</dbReference>
<evidence type="ECO:0000259" key="3">
    <source>
        <dbReference type="Pfam" id="PF23636"/>
    </source>
</evidence>
<protein>
    <recommendedName>
        <fullName evidence="3">DUF7144 domain-containing protein</fullName>
    </recommendedName>
</protein>
<feature type="compositionally biased region" description="Low complexity" evidence="1">
    <location>
        <begin position="15"/>
        <end position="28"/>
    </location>
</feature>
<comment type="caution">
    <text evidence="4">The sequence shown here is derived from an EMBL/GenBank/DDBJ whole genome shotgun (WGS) entry which is preliminary data.</text>
</comment>
<name>A0ABS8PC35_9PSEU</name>
<proteinExistence type="predicted"/>
<dbReference type="InterPro" id="IPR055568">
    <property type="entry name" value="DUF7144"/>
</dbReference>
<sequence length="155" mass="15965">MTEPSTEPRGDTTARTRPPSTPTPSTTSTGMSGWVRFAGVVMVVVGVFGVIEGLFALLTPTYYLTGNGVVVAVGLGTWAWVHLVVGAVVALTGAGLLSGDQPWARAVGMVIVGLSILVQLVWLPAAPLWSILVIALDVTILVALAGATSGDRQRA</sequence>
<dbReference type="Proteomes" id="UP001199469">
    <property type="component" value="Unassembled WGS sequence"/>
</dbReference>
<keyword evidence="2" id="KW-0812">Transmembrane</keyword>
<feature type="transmembrane region" description="Helical" evidence="2">
    <location>
        <begin position="69"/>
        <end position="91"/>
    </location>
</feature>
<feature type="region of interest" description="Disordered" evidence="1">
    <location>
        <begin position="1"/>
        <end position="28"/>
    </location>
</feature>
<reference evidence="4 5" key="1">
    <citation type="submission" date="2021-11" db="EMBL/GenBank/DDBJ databases">
        <title>Draft genome sequence of Actinomycetospora sp. SF1 isolated from the rhizosphere soil.</title>
        <authorList>
            <person name="Duangmal K."/>
            <person name="Chantavorakit T."/>
        </authorList>
    </citation>
    <scope>NUCLEOTIDE SEQUENCE [LARGE SCALE GENOMIC DNA]</scope>
    <source>
        <strain evidence="4 5">TBRC 5722</strain>
    </source>
</reference>
<gene>
    <name evidence="4" type="ORF">LQ327_20860</name>
</gene>
<evidence type="ECO:0000256" key="1">
    <source>
        <dbReference type="SAM" id="MobiDB-lite"/>
    </source>
</evidence>
<evidence type="ECO:0000313" key="4">
    <source>
        <dbReference type="EMBL" id="MCD2195827.1"/>
    </source>
</evidence>
<keyword evidence="2" id="KW-0472">Membrane</keyword>